<feature type="region of interest" description="Disordered" evidence="1">
    <location>
        <begin position="1"/>
        <end position="67"/>
    </location>
</feature>
<keyword evidence="3" id="KW-1185">Reference proteome</keyword>
<dbReference type="EMBL" id="MCGO01000007">
    <property type="protein sequence ID" value="ORY50312.1"/>
    <property type="molecule type" value="Genomic_DNA"/>
</dbReference>
<feature type="compositionally biased region" description="Pro residues" evidence="1">
    <location>
        <begin position="13"/>
        <end position="43"/>
    </location>
</feature>
<feature type="region of interest" description="Disordered" evidence="1">
    <location>
        <begin position="89"/>
        <end position="133"/>
    </location>
</feature>
<evidence type="ECO:0000313" key="2">
    <source>
        <dbReference type="EMBL" id="ORY50312.1"/>
    </source>
</evidence>
<accession>A0A1Y2CTJ6</accession>
<evidence type="ECO:0000256" key="1">
    <source>
        <dbReference type="SAM" id="MobiDB-lite"/>
    </source>
</evidence>
<organism evidence="2 3">
    <name type="scientific">Rhizoclosmatium globosum</name>
    <dbReference type="NCBI Taxonomy" id="329046"/>
    <lineage>
        <taxon>Eukaryota</taxon>
        <taxon>Fungi</taxon>
        <taxon>Fungi incertae sedis</taxon>
        <taxon>Chytridiomycota</taxon>
        <taxon>Chytridiomycota incertae sedis</taxon>
        <taxon>Chytridiomycetes</taxon>
        <taxon>Chytridiales</taxon>
        <taxon>Chytriomycetaceae</taxon>
        <taxon>Rhizoclosmatium</taxon>
    </lineage>
</organism>
<dbReference type="AlphaFoldDB" id="A0A1Y2CTJ6"/>
<feature type="compositionally biased region" description="Low complexity" evidence="1">
    <location>
        <begin position="95"/>
        <end position="111"/>
    </location>
</feature>
<gene>
    <name evidence="2" type="ORF">BCR33DRAFT_713132</name>
</gene>
<name>A0A1Y2CTJ6_9FUNG</name>
<dbReference type="Proteomes" id="UP000193642">
    <property type="component" value="Unassembled WGS sequence"/>
</dbReference>
<comment type="caution">
    <text evidence="2">The sequence shown here is derived from an EMBL/GenBank/DDBJ whole genome shotgun (WGS) entry which is preliminary data.</text>
</comment>
<sequence length="193" mass="20587">MKTRENKATLTAPCPPPPSEPLPSIPPTFNPGPPPSDPLPPIPLTATGTPALSAAPLLPKWRRKDHRQSAPVLNSLTLNIDLLALSAQSPRPMPKSAKSSKSTVSSYSSKSSKTERSIKSAKSGGKSASKSASTMDGFERELVYLPPSNSEVLSPILKTANSIRSLDEYKITFKSPSPSVPQFNHANLPILLE</sequence>
<feature type="compositionally biased region" description="Low complexity" evidence="1">
    <location>
        <begin position="120"/>
        <end position="133"/>
    </location>
</feature>
<reference evidence="2 3" key="1">
    <citation type="submission" date="2016-07" db="EMBL/GenBank/DDBJ databases">
        <title>Pervasive Adenine N6-methylation of Active Genes in Fungi.</title>
        <authorList>
            <consortium name="DOE Joint Genome Institute"/>
            <person name="Mondo S.J."/>
            <person name="Dannebaum R.O."/>
            <person name="Kuo R.C."/>
            <person name="Labutti K."/>
            <person name="Haridas S."/>
            <person name="Kuo A."/>
            <person name="Salamov A."/>
            <person name="Ahrendt S.R."/>
            <person name="Lipzen A."/>
            <person name="Sullivan W."/>
            <person name="Andreopoulos W.B."/>
            <person name="Clum A."/>
            <person name="Lindquist E."/>
            <person name="Daum C."/>
            <person name="Ramamoorthy G.K."/>
            <person name="Gryganskyi A."/>
            <person name="Culley D."/>
            <person name="Magnuson J.K."/>
            <person name="James T.Y."/>
            <person name="O'Malley M.A."/>
            <person name="Stajich J.E."/>
            <person name="Spatafora J.W."/>
            <person name="Visel A."/>
            <person name="Grigoriev I.V."/>
        </authorList>
    </citation>
    <scope>NUCLEOTIDE SEQUENCE [LARGE SCALE GENOMIC DNA]</scope>
    <source>
        <strain evidence="2 3">JEL800</strain>
    </source>
</reference>
<protein>
    <submittedName>
        <fullName evidence="2">Uncharacterized protein</fullName>
    </submittedName>
</protein>
<proteinExistence type="predicted"/>
<evidence type="ECO:0000313" key="3">
    <source>
        <dbReference type="Proteomes" id="UP000193642"/>
    </source>
</evidence>